<dbReference type="InterPro" id="IPR043129">
    <property type="entry name" value="ATPase_NBD"/>
</dbReference>
<dbReference type="Gene3D" id="3.30.420.40">
    <property type="match status" value="2"/>
</dbReference>
<sequence>MRIGIDLGGTKIEILALDDEGRECLRRRVPTPRHDYRAIVDAISSLVGAAEAELGVTATVGVGIPGAVSPATGLVKNANTVVLIGQPLDRDLGAALGRPVRVENDANCFVLSEAVDGAGRGADVVFGAILGTGVGAGIIIGGRIIPGRHLIAGEWGHNPLPWPSVEEVVRAPTCYCGRKGCLETWVSGPAFASDFKRQTGRETSSEAIIAEAVAGEAPAVAAYDAYLDRLARGLAHVVNILDPDVIILGGGMGKIERLYADLPTAVRPYVFSDAFTTPIRPPTHGDSSGVRGAAWLWPADPTP</sequence>
<organism evidence="2 3">
    <name type="scientific">Phreatobacter aquaticus</name>
    <dbReference type="NCBI Taxonomy" id="2570229"/>
    <lineage>
        <taxon>Bacteria</taxon>
        <taxon>Pseudomonadati</taxon>
        <taxon>Pseudomonadota</taxon>
        <taxon>Alphaproteobacteria</taxon>
        <taxon>Hyphomicrobiales</taxon>
        <taxon>Phreatobacteraceae</taxon>
        <taxon>Phreatobacter</taxon>
    </lineage>
</organism>
<dbReference type="AlphaFoldDB" id="A0A4D7QG11"/>
<dbReference type="InterPro" id="IPR049874">
    <property type="entry name" value="ROK_cs"/>
</dbReference>
<evidence type="ECO:0000313" key="3">
    <source>
        <dbReference type="Proteomes" id="UP000298588"/>
    </source>
</evidence>
<proteinExistence type="predicted"/>
<evidence type="ECO:0000256" key="1">
    <source>
        <dbReference type="SAM" id="MobiDB-lite"/>
    </source>
</evidence>
<keyword evidence="3" id="KW-1185">Reference proteome</keyword>
<dbReference type="GO" id="GO:0004396">
    <property type="term" value="F:hexokinase activity"/>
    <property type="evidence" value="ECO:0007669"/>
    <property type="project" value="TreeGrafter"/>
</dbReference>
<dbReference type="OrthoDB" id="9810372at2"/>
<feature type="region of interest" description="Disordered" evidence="1">
    <location>
        <begin position="282"/>
        <end position="303"/>
    </location>
</feature>
<reference evidence="2 3" key="1">
    <citation type="submission" date="2019-04" db="EMBL/GenBank/DDBJ databases">
        <title>Phreatobacter aquaticus sp. nov.</title>
        <authorList>
            <person name="Choi A."/>
            <person name="Baek K."/>
        </authorList>
    </citation>
    <scope>NUCLEOTIDE SEQUENCE [LARGE SCALE GENOMIC DNA]</scope>
    <source>
        <strain evidence="2 3">NMCR1094</strain>
    </source>
</reference>
<dbReference type="PANTHER" id="PTHR18964">
    <property type="entry name" value="ROK (REPRESSOR, ORF, KINASE) FAMILY"/>
    <property type="match status" value="1"/>
</dbReference>
<dbReference type="PANTHER" id="PTHR18964:SF174">
    <property type="entry name" value="D-ALLOSE KINASE-RELATED"/>
    <property type="match status" value="1"/>
</dbReference>
<dbReference type="Proteomes" id="UP000298588">
    <property type="component" value="Chromosome"/>
</dbReference>
<dbReference type="RefSeq" id="WP_137099227.1">
    <property type="nucleotide sequence ID" value="NZ_CP039865.1"/>
</dbReference>
<dbReference type="EMBL" id="CP039865">
    <property type="protein sequence ID" value="QCK85895.1"/>
    <property type="molecule type" value="Genomic_DNA"/>
</dbReference>
<dbReference type="PROSITE" id="PS01125">
    <property type="entry name" value="ROK"/>
    <property type="match status" value="1"/>
</dbReference>
<dbReference type="Pfam" id="PF00480">
    <property type="entry name" value="ROK"/>
    <property type="match status" value="1"/>
</dbReference>
<dbReference type="KEGG" id="paqt:E8L99_09030"/>
<gene>
    <name evidence="2" type="ORF">E8L99_09030</name>
</gene>
<dbReference type="SUPFAM" id="SSF53067">
    <property type="entry name" value="Actin-like ATPase domain"/>
    <property type="match status" value="1"/>
</dbReference>
<evidence type="ECO:0000313" key="2">
    <source>
        <dbReference type="EMBL" id="QCK85895.1"/>
    </source>
</evidence>
<dbReference type="InterPro" id="IPR000600">
    <property type="entry name" value="ROK"/>
</dbReference>
<dbReference type="CDD" id="cd24066">
    <property type="entry name" value="ASKHA_NBD_ROK_EcFRK-like"/>
    <property type="match status" value="1"/>
</dbReference>
<name>A0A4D7QG11_9HYPH</name>
<protein>
    <submittedName>
        <fullName evidence="2">ROK family protein</fullName>
    </submittedName>
</protein>
<accession>A0A4D7QG11</accession>